<dbReference type="InterPro" id="IPR008197">
    <property type="entry name" value="WAP_dom"/>
</dbReference>
<dbReference type="GO" id="GO:0005576">
    <property type="term" value="C:extracellular region"/>
    <property type="evidence" value="ECO:0007669"/>
    <property type="project" value="InterPro"/>
</dbReference>
<dbReference type="GeneTree" id="ENSGT01000000216628"/>
<reference evidence="4 5" key="1">
    <citation type="journal article" date="2019" name="Proc. Natl. Acad. Sci. U.S.A.">
        <title>Regulatory changes in pterin and carotenoid genes underlie balanced color polymorphisms in the wall lizard.</title>
        <authorList>
            <person name="Andrade P."/>
            <person name="Pinho C."/>
            <person name="Perez I de Lanuza G."/>
            <person name="Afonso S."/>
            <person name="Brejcha J."/>
            <person name="Rubin C.J."/>
            <person name="Wallerman O."/>
            <person name="Pereira P."/>
            <person name="Sabatino S.J."/>
            <person name="Bellati A."/>
            <person name="Pellitteri-Rosa D."/>
            <person name="Bosakova Z."/>
            <person name="Bunikis I."/>
            <person name="Carretero M.A."/>
            <person name="Feiner N."/>
            <person name="Marsik P."/>
            <person name="Pauperio F."/>
            <person name="Salvi D."/>
            <person name="Soler L."/>
            <person name="While G.M."/>
            <person name="Uller T."/>
            <person name="Font E."/>
            <person name="Andersson L."/>
            <person name="Carneiro M."/>
        </authorList>
    </citation>
    <scope>NUCLEOTIDE SEQUENCE</scope>
</reference>
<keyword evidence="2" id="KW-0732">Signal</keyword>
<reference evidence="4" key="2">
    <citation type="submission" date="2025-08" db="UniProtKB">
        <authorList>
            <consortium name="Ensembl"/>
        </authorList>
    </citation>
    <scope>IDENTIFICATION</scope>
</reference>
<dbReference type="InterPro" id="IPR036645">
    <property type="entry name" value="Elafin-like_sf"/>
</dbReference>
<keyword evidence="1" id="KW-1015">Disulfide bond</keyword>
<dbReference type="GO" id="GO:0030414">
    <property type="term" value="F:peptidase inhibitor activity"/>
    <property type="evidence" value="ECO:0007669"/>
    <property type="project" value="InterPro"/>
</dbReference>
<accession>A0A670IN81</accession>
<dbReference type="InterPro" id="IPR051388">
    <property type="entry name" value="Serpin_venom_toxin"/>
</dbReference>
<organism evidence="4 5">
    <name type="scientific">Podarcis muralis</name>
    <name type="common">Wall lizard</name>
    <name type="synonym">Lacerta muralis</name>
    <dbReference type="NCBI Taxonomy" id="64176"/>
    <lineage>
        <taxon>Eukaryota</taxon>
        <taxon>Metazoa</taxon>
        <taxon>Chordata</taxon>
        <taxon>Craniata</taxon>
        <taxon>Vertebrata</taxon>
        <taxon>Euteleostomi</taxon>
        <taxon>Lepidosauria</taxon>
        <taxon>Squamata</taxon>
        <taxon>Bifurcata</taxon>
        <taxon>Unidentata</taxon>
        <taxon>Episquamata</taxon>
        <taxon>Laterata</taxon>
        <taxon>Lacertibaenia</taxon>
        <taxon>Lacertidae</taxon>
        <taxon>Podarcis</taxon>
    </lineage>
</organism>
<evidence type="ECO:0000313" key="5">
    <source>
        <dbReference type="Proteomes" id="UP000472272"/>
    </source>
</evidence>
<dbReference type="AlphaFoldDB" id="A0A670IN81"/>
<evidence type="ECO:0000259" key="3">
    <source>
        <dbReference type="PROSITE" id="PS51390"/>
    </source>
</evidence>
<reference evidence="4" key="3">
    <citation type="submission" date="2025-09" db="UniProtKB">
        <authorList>
            <consortium name="Ensembl"/>
        </authorList>
    </citation>
    <scope>IDENTIFICATION</scope>
</reference>
<dbReference type="Ensembl" id="ENSPMRT00000013614.1">
    <property type="protein sequence ID" value="ENSPMRP00000012747.1"/>
    <property type="gene ID" value="ENSPMRG00000008524.1"/>
</dbReference>
<protein>
    <recommendedName>
        <fullName evidence="3">WAP domain-containing protein</fullName>
    </recommendedName>
</protein>
<keyword evidence="5" id="KW-1185">Reference proteome</keyword>
<feature type="chain" id="PRO_5025550988" description="WAP domain-containing protein" evidence="2">
    <location>
        <begin position="25"/>
        <end position="114"/>
    </location>
</feature>
<dbReference type="Pfam" id="PF00095">
    <property type="entry name" value="WAP"/>
    <property type="match status" value="2"/>
</dbReference>
<name>A0A670IN81_PODMU</name>
<feature type="signal peptide" evidence="2">
    <location>
        <begin position="1"/>
        <end position="24"/>
    </location>
</feature>
<proteinExistence type="predicted"/>
<dbReference type="OMA" id="CCYYNCS"/>
<evidence type="ECO:0000256" key="2">
    <source>
        <dbReference type="SAM" id="SignalP"/>
    </source>
</evidence>
<feature type="domain" description="WAP" evidence="3">
    <location>
        <begin position="69"/>
        <end position="114"/>
    </location>
</feature>
<dbReference type="PANTHER" id="PTHR46751">
    <property type="entry name" value="EPPIN"/>
    <property type="match status" value="1"/>
</dbReference>
<evidence type="ECO:0000313" key="4">
    <source>
        <dbReference type="Ensembl" id="ENSPMRP00000012747.1"/>
    </source>
</evidence>
<dbReference type="Proteomes" id="UP000472272">
    <property type="component" value="Chromosome 6"/>
</dbReference>
<dbReference type="PROSITE" id="PS51390">
    <property type="entry name" value="WAP"/>
    <property type="match status" value="1"/>
</dbReference>
<dbReference type="PANTHER" id="PTHR46751:SF1">
    <property type="entry name" value="WAP FOUR-DISULFIDE CORE DOMAIN PROTEIN 6A"/>
    <property type="match status" value="1"/>
</dbReference>
<sequence>MKTLTVLLLVGFLALWTELPSATCYRIGMCPGNPFRCSMPGISRCRSNYDCPRNLQCCNYRCARVCRAPSPVISWYCPRNPFRCTVPGIDRCRTDYDCPGRQRCCYYNCARSCR</sequence>
<dbReference type="Gene3D" id="4.10.75.10">
    <property type="entry name" value="Elafin-like"/>
    <property type="match status" value="2"/>
</dbReference>
<evidence type="ECO:0000256" key="1">
    <source>
        <dbReference type="ARBA" id="ARBA00023157"/>
    </source>
</evidence>
<dbReference type="SUPFAM" id="SSF57256">
    <property type="entry name" value="Elafin-like"/>
    <property type="match status" value="2"/>
</dbReference>